<keyword evidence="3" id="KW-1185">Reference proteome</keyword>
<dbReference type="EMBL" id="CP143808">
    <property type="protein sequence ID" value="WVO20983.1"/>
    <property type="molecule type" value="Genomic_DNA"/>
</dbReference>
<dbReference type="Proteomes" id="UP001432216">
    <property type="component" value="Chromosome 3"/>
</dbReference>
<feature type="region of interest" description="Disordered" evidence="1">
    <location>
        <begin position="76"/>
        <end position="95"/>
    </location>
</feature>
<gene>
    <name evidence="2" type="ORF">IAS62_002284</name>
</gene>
<organism evidence="2 3">
    <name type="scientific">Cryptococcus decagattii</name>
    <dbReference type="NCBI Taxonomy" id="1859122"/>
    <lineage>
        <taxon>Eukaryota</taxon>
        <taxon>Fungi</taxon>
        <taxon>Dikarya</taxon>
        <taxon>Basidiomycota</taxon>
        <taxon>Agaricomycotina</taxon>
        <taxon>Tremellomycetes</taxon>
        <taxon>Tremellales</taxon>
        <taxon>Cryptococcaceae</taxon>
        <taxon>Cryptococcus</taxon>
        <taxon>Cryptococcus gattii species complex</taxon>
    </lineage>
</organism>
<evidence type="ECO:0000313" key="2">
    <source>
        <dbReference type="EMBL" id="WVO20983.1"/>
    </source>
</evidence>
<sequence>MGGLSLYCRLHTHPSKRSVSRINSFFNRSSAFCLSLQGKNRRTEEDSGPCTTTTNIRVIILKKNYSVATSTLLPPYTPAIPSPQPTPYTYPRGIE</sequence>
<dbReference type="RefSeq" id="XP_064720222.1">
    <property type="nucleotide sequence ID" value="XM_064864150.1"/>
</dbReference>
<proteinExistence type="predicted"/>
<dbReference type="GeneID" id="89989058"/>
<feature type="compositionally biased region" description="Pro residues" evidence="1">
    <location>
        <begin position="76"/>
        <end position="88"/>
    </location>
</feature>
<reference evidence="2 3" key="1">
    <citation type="submission" date="2024-01" db="EMBL/GenBank/DDBJ databases">
        <title>Comparative genomics of Cryptococcus and Kwoniella reveals pathogenesis evolution and contrasting modes of karyotype evolution via chromosome fusion or intercentromeric recombination.</title>
        <authorList>
            <person name="Coelho M.A."/>
            <person name="David-Palma M."/>
            <person name="Shea T."/>
            <person name="Bowers K."/>
            <person name="McGinley-Smith S."/>
            <person name="Mohammad A.W."/>
            <person name="Gnirke A."/>
            <person name="Yurkov A.M."/>
            <person name="Nowrousian M."/>
            <person name="Sun S."/>
            <person name="Cuomo C.A."/>
            <person name="Heitman J."/>
        </authorList>
    </citation>
    <scope>NUCLEOTIDE SEQUENCE [LARGE SCALE GENOMIC DNA]</scope>
    <source>
        <strain evidence="2 3">7685027</strain>
    </source>
</reference>
<evidence type="ECO:0000313" key="3">
    <source>
        <dbReference type="Proteomes" id="UP001432216"/>
    </source>
</evidence>
<evidence type="ECO:0000256" key="1">
    <source>
        <dbReference type="SAM" id="MobiDB-lite"/>
    </source>
</evidence>
<accession>A0ABZ2AR30</accession>
<name>A0ABZ2AR30_9TREE</name>
<protein>
    <submittedName>
        <fullName evidence="2">Uncharacterized protein</fullName>
    </submittedName>
</protein>